<evidence type="ECO:0000313" key="1">
    <source>
        <dbReference type="EMBL" id="SIT37813.1"/>
    </source>
</evidence>
<name>A0A1N7RRU3_9BURK</name>
<sequence>MFRPRSCGCRWSAAERRRDLLFLFVYGLSYLRIRNLATALKAQDERVRERIRSINVPRAPDHLAPFYSPTTR</sequence>
<comment type="caution">
    <text evidence="1">The sequence shown here is derived from an EMBL/GenBank/DDBJ whole genome shotgun (WGS) entry which is preliminary data.</text>
</comment>
<dbReference type="EMBL" id="CYGY02000014">
    <property type="protein sequence ID" value="SIT37813.1"/>
    <property type="molecule type" value="Genomic_DNA"/>
</dbReference>
<evidence type="ECO:0008006" key="3">
    <source>
        <dbReference type="Google" id="ProtNLM"/>
    </source>
</evidence>
<proteinExistence type="predicted"/>
<dbReference type="AlphaFoldDB" id="A0A1N7RRU3"/>
<keyword evidence="2" id="KW-1185">Reference proteome</keyword>
<organism evidence="1 2">
    <name type="scientific">Paraburkholderia piptadeniae</name>
    <dbReference type="NCBI Taxonomy" id="1701573"/>
    <lineage>
        <taxon>Bacteria</taxon>
        <taxon>Pseudomonadati</taxon>
        <taxon>Pseudomonadota</taxon>
        <taxon>Betaproteobacteria</taxon>
        <taxon>Burkholderiales</taxon>
        <taxon>Burkholderiaceae</taxon>
        <taxon>Paraburkholderia</taxon>
    </lineage>
</organism>
<reference evidence="1" key="1">
    <citation type="submission" date="2016-12" db="EMBL/GenBank/DDBJ databases">
        <authorList>
            <person name="Moulin L."/>
        </authorList>
    </citation>
    <scope>NUCLEOTIDE SEQUENCE [LARGE SCALE GENOMIC DNA]</scope>
    <source>
        <strain evidence="1">STM 7183</strain>
    </source>
</reference>
<gene>
    <name evidence="1" type="ORF">BN2476_140016</name>
</gene>
<evidence type="ECO:0000313" key="2">
    <source>
        <dbReference type="Proteomes" id="UP000195569"/>
    </source>
</evidence>
<dbReference type="Proteomes" id="UP000195569">
    <property type="component" value="Unassembled WGS sequence"/>
</dbReference>
<protein>
    <recommendedName>
        <fullName evidence="3">Transposase</fullName>
    </recommendedName>
</protein>
<accession>A0A1N7RRU3</accession>